<comment type="caution">
    <text evidence="3">The sequence shown here is derived from an EMBL/GenBank/DDBJ whole genome shotgun (WGS) entry which is preliminary data.</text>
</comment>
<evidence type="ECO:0000313" key="3">
    <source>
        <dbReference type="EMBL" id="MBP1970733.1"/>
    </source>
</evidence>
<feature type="transmembrane region" description="Helical" evidence="1">
    <location>
        <begin position="39"/>
        <end position="57"/>
    </location>
</feature>
<reference evidence="3 4" key="1">
    <citation type="submission" date="2021-03" db="EMBL/GenBank/DDBJ databases">
        <title>Genomic Encyclopedia of Type Strains, Phase IV (KMG-IV): sequencing the most valuable type-strain genomes for metagenomic binning, comparative biology and taxonomic classification.</title>
        <authorList>
            <person name="Goeker M."/>
        </authorList>
    </citation>
    <scope>NUCLEOTIDE SEQUENCE [LARGE SCALE GENOMIC DNA]</scope>
    <source>
        <strain evidence="3 4">DSM 25609</strain>
    </source>
</reference>
<evidence type="ECO:0000313" key="4">
    <source>
        <dbReference type="Proteomes" id="UP001519345"/>
    </source>
</evidence>
<feature type="transmembrane region" description="Helical" evidence="1">
    <location>
        <begin position="99"/>
        <end position="116"/>
    </location>
</feature>
<protein>
    <submittedName>
        <fullName evidence="3">Tricarboxylic transport membrane protein</fullName>
    </submittedName>
</protein>
<sequence length="152" mass="17385">MLKTLNQRISIVLFIIAVGYLVLTFQLPSYGYTSVDADVIPMVLGWLLAVLAVCLFFSKDSETEEQKARRDIPKKDLGVLIAVFAFIFVYIMFLELLGFVVVTGLFIFFCSWFLGYRKHITNLIVSILFPLLMYITFTELLKINLPQGILPF</sequence>
<dbReference type="RefSeq" id="WP_209463837.1">
    <property type="nucleotide sequence ID" value="NZ_CP110224.1"/>
</dbReference>
<organism evidence="3 4">
    <name type="scientific">Virgibacillus natechei</name>
    <dbReference type="NCBI Taxonomy" id="1216297"/>
    <lineage>
        <taxon>Bacteria</taxon>
        <taxon>Bacillati</taxon>
        <taxon>Bacillota</taxon>
        <taxon>Bacilli</taxon>
        <taxon>Bacillales</taxon>
        <taxon>Bacillaceae</taxon>
        <taxon>Virgibacillus</taxon>
    </lineage>
</organism>
<feature type="transmembrane region" description="Helical" evidence="1">
    <location>
        <begin position="77"/>
        <end position="93"/>
    </location>
</feature>
<dbReference type="Proteomes" id="UP001519345">
    <property type="component" value="Unassembled WGS sequence"/>
</dbReference>
<keyword evidence="4" id="KW-1185">Reference proteome</keyword>
<accession>A0ABS4IIM9</accession>
<feature type="transmembrane region" description="Helical" evidence="1">
    <location>
        <begin position="9"/>
        <end position="27"/>
    </location>
</feature>
<dbReference type="InterPro" id="IPR009936">
    <property type="entry name" value="DUF1468"/>
</dbReference>
<dbReference type="EMBL" id="JAGGKX010000016">
    <property type="protein sequence ID" value="MBP1970733.1"/>
    <property type="molecule type" value="Genomic_DNA"/>
</dbReference>
<keyword evidence="1" id="KW-0812">Transmembrane</keyword>
<gene>
    <name evidence="3" type="ORF">J2Z83_002869</name>
</gene>
<proteinExistence type="predicted"/>
<name>A0ABS4IIM9_9BACI</name>
<keyword evidence="1" id="KW-1133">Transmembrane helix</keyword>
<evidence type="ECO:0000256" key="1">
    <source>
        <dbReference type="SAM" id="Phobius"/>
    </source>
</evidence>
<feature type="domain" description="DUF1468" evidence="2">
    <location>
        <begin position="10"/>
        <end position="146"/>
    </location>
</feature>
<feature type="transmembrane region" description="Helical" evidence="1">
    <location>
        <begin position="123"/>
        <end position="143"/>
    </location>
</feature>
<evidence type="ECO:0000259" key="2">
    <source>
        <dbReference type="Pfam" id="PF07331"/>
    </source>
</evidence>
<dbReference type="Pfam" id="PF07331">
    <property type="entry name" value="TctB"/>
    <property type="match status" value="1"/>
</dbReference>
<keyword evidence="1" id="KW-0472">Membrane</keyword>